<evidence type="ECO:0000313" key="3">
    <source>
        <dbReference type="Proteomes" id="UP000740883"/>
    </source>
</evidence>
<dbReference type="Proteomes" id="UP000740883">
    <property type="component" value="Unassembled WGS sequence"/>
</dbReference>
<dbReference type="InterPro" id="IPR053164">
    <property type="entry name" value="IS1016-like_transposase"/>
</dbReference>
<reference evidence="2 3" key="1">
    <citation type="journal article" date="2020" name="Genome Biol. Evol.">
        <title>Comparative genomics of strictly vertically transmitted, feminizing microsporidia endosymbionts of amphipod crustaceans.</title>
        <authorList>
            <person name="Cormier A."/>
            <person name="Chebbi M.A."/>
            <person name="Giraud I."/>
            <person name="Wattier R."/>
            <person name="Teixeira M."/>
            <person name="Gilbert C."/>
            <person name="Rigaud T."/>
            <person name="Cordaux R."/>
        </authorList>
    </citation>
    <scope>NUCLEOTIDE SEQUENCE [LARGE SCALE GENOMIC DNA]</scope>
    <source>
        <strain evidence="2 3">Ou3-Ou53</strain>
    </source>
</reference>
<dbReference type="PANTHER" id="PTHR47163:SF2">
    <property type="entry name" value="SI:DKEY-17M8.2"/>
    <property type="match status" value="1"/>
</dbReference>
<evidence type="ECO:0000313" key="2">
    <source>
        <dbReference type="EMBL" id="KAF9761589.1"/>
    </source>
</evidence>
<dbReference type="SMART" id="SM01126">
    <property type="entry name" value="DDE_Tnp_IS1595"/>
    <property type="match status" value="1"/>
</dbReference>
<sequence length="169" mass="19639">MNSFKPTKSVYITFIKSERAPSGHGSYFAVISRRFVSRCLKKAAKVLIPRYYANLEKLGGKGIKVKVDESKFGKRMYNKGHRVEGVWVLGIKECSGERRVKLIHVNDRTKILVIYVEKDTKIHTYCWKRYNSLSEYFDAHLTANHSEYFKDPVTMSHTNSIEGIWRTVK</sequence>
<name>A0A9P6GXG7_9MICR</name>
<feature type="domain" description="ISXO2-like transposase" evidence="1">
    <location>
        <begin position="57"/>
        <end position="169"/>
    </location>
</feature>
<protein>
    <recommendedName>
        <fullName evidence="1">ISXO2-like transposase domain-containing protein</fullName>
    </recommendedName>
</protein>
<dbReference type="InterPro" id="IPR024445">
    <property type="entry name" value="Tnp_ISXO2-like"/>
</dbReference>
<evidence type="ECO:0000259" key="1">
    <source>
        <dbReference type="SMART" id="SM01126"/>
    </source>
</evidence>
<dbReference type="PANTHER" id="PTHR47163">
    <property type="entry name" value="DDE_TNP_IS1595 DOMAIN-CONTAINING PROTEIN"/>
    <property type="match status" value="1"/>
</dbReference>
<gene>
    <name evidence="2" type="ORF">NGRA_2542</name>
</gene>
<dbReference type="OrthoDB" id="5598606at2759"/>
<accession>A0A9P6GXG7</accession>
<keyword evidence="3" id="KW-1185">Reference proteome</keyword>
<dbReference type="Pfam" id="PF12762">
    <property type="entry name" value="DDE_Tnp_IS1595"/>
    <property type="match status" value="1"/>
</dbReference>
<comment type="caution">
    <text evidence="2">The sequence shown here is derived from an EMBL/GenBank/DDBJ whole genome shotgun (WGS) entry which is preliminary data.</text>
</comment>
<dbReference type="AlphaFoldDB" id="A0A9P6GXG7"/>
<proteinExistence type="predicted"/>
<dbReference type="EMBL" id="SBJO01000298">
    <property type="protein sequence ID" value="KAF9761589.1"/>
    <property type="molecule type" value="Genomic_DNA"/>
</dbReference>
<organism evidence="2 3">
    <name type="scientific">Nosema granulosis</name>
    <dbReference type="NCBI Taxonomy" id="83296"/>
    <lineage>
        <taxon>Eukaryota</taxon>
        <taxon>Fungi</taxon>
        <taxon>Fungi incertae sedis</taxon>
        <taxon>Microsporidia</taxon>
        <taxon>Nosematidae</taxon>
        <taxon>Nosema</taxon>
    </lineage>
</organism>